<dbReference type="PANTHER" id="PTHR10900">
    <property type="entry name" value="PERIOSTIN-RELATED"/>
    <property type="match status" value="1"/>
</dbReference>
<dbReference type="PROSITE" id="PS50213">
    <property type="entry name" value="FAS1"/>
    <property type="match status" value="1"/>
</dbReference>
<dbReference type="RefSeq" id="XP_014569600.1">
    <property type="nucleotide sequence ID" value="XM_014714114.1"/>
</dbReference>
<dbReference type="Gene3D" id="2.30.180.10">
    <property type="entry name" value="FAS1 domain"/>
    <property type="match status" value="1"/>
</dbReference>
<evidence type="ECO:0000256" key="1">
    <source>
        <dbReference type="SAM" id="SignalP"/>
    </source>
</evidence>
<dbReference type="Pfam" id="PF02469">
    <property type="entry name" value="Fasciclin"/>
    <property type="match status" value="1"/>
</dbReference>
<reference evidence="3 4" key="1">
    <citation type="journal article" date="2011" name="J. Gen. Appl. Microbiol.">
        <title>Draft genome sequencing of the enigmatic basidiomycete Mixia osmundae.</title>
        <authorList>
            <person name="Nishida H."/>
            <person name="Nagatsuka Y."/>
            <person name="Sugiyama J."/>
        </authorList>
    </citation>
    <scope>NUCLEOTIDE SEQUENCE [LARGE SCALE GENOMIC DNA]</scope>
    <source>
        <strain evidence="4">CBS 9802 / IAM 14324 / JCM 22182 / KY 12970</strain>
    </source>
</reference>
<proteinExistence type="predicted"/>
<dbReference type="InParanoid" id="G7DUA2"/>
<dbReference type="OrthoDB" id="286301at2759"/>
<dbReference type="GO" id="GO:0005615">
    <property type="term" value="C:extracellular space"/>
    <property type="evidence" value="ECO:0007669"/>
    <property type="project" value="TreeGrafter"/>
</dbReference>
<dbReference type="PANTHER" id="PTHR10900:SF77">
    <property type="entry name" value="FI19380P1"/>
    <property type="match status" value="1"/>
</dbReference>
<dbReference type="SUPFAM" id="SSF82153">
    <property type="entry name" value="FAS1 domain"/>
    <property type="match status" value="2"/>
</dbReference>
<dbReference type="HOGENOM" id="CLU_702241_0_0_1"/>
<dbReference type="STRING" id="764103.G7DUA2"/>
<feature type="signal peptide" evidence="1">
    <location>
        <begin position="1"/>
        <end position="17"/>
    </location>
</feature>
<organism evidence="3 4">
    <name type="scientific">Mixia osmundae (strain CBS 9802 / IAM 14324 / JCM 22182 / KY 12970)</name>
    <dbReference type="NCBI Taxonomy" id="764103"/>
    <lineage>
        <taxon>Eukaryota</taxon>
        <taxon>Fungi</taxon>
        <taxon>Dikarya</taxon>
        <taxon>Basidiomycota</taxon>
        <taxon>Pucciniomycotina</taxon>
        <taxon>Mixiomycetes</taxon>
        <taxon>Mixiales</taxon>
        <taxon>Mixiaceae</taxon>
        <taxon>Mixia</taxon>
    </lineage>
</organism>
<accession>G7DUA2</accession>
<dbReference type="InterPro" id="IPR036378">
    <property type="entry name" value="FAS1_dom_sf"/>
</dbReference>
<evidence type="ECO:0000313" key="4">
    <source>
        <dbReference type="Proteomes" id="UP000009131"/>
    </source>
</evidence>
<evidence type="ECO:0000313" key="3">
    <source>
        <dbReference type="EMBL" id="GAA94162.1"/>
    </source>
</evidence>
<gene>
    <name evidence="3" type="primary">Mo00810</name>
    <name evidence="3" type="ORF">E5Q_00810</name>
</gene>
<sequence length="357" mass="37923">MLLRILFLIATASLALSEPIISALRTAGYTQTAAFLAAHPAYAKAIFGVPGYRGDVTFLAPSDAAWKELAPSQNNRTFLGEVLLPLHLLRDQINPKTVAHAPAHTIVRTACFTGTNLGKHAPAPAFLSIAEDGSLQHLSRMINTGTTVDTSKNIVSDEGVIVYGVDAWSEVPAPMHTAVSSVAAQASEYPGMLRLADANGNLVYQIEAGTAVTLFVPLNDIIIRDLAKLKAMPAWQLVALFSNNIIKGATIYSTQINGVLTASSAAGTPITIKRPATGGFTVTNNGQTFEVYAADIPMSNGVVHILQGYFDNTEAHWQFGNAAIAKYLSYTNSGIVPSWGEIDDMTPNTLGSRTLGK</sequence>
<dbReference type="Proteomes" id="UP000009131">
    <property type="component" value="Unassembled WGS sequence"/>
</dbReference>
<keyword evidence="1" id="KW-0732">Signal</keyword>
<dbReference type="AlphaFoldDB" id="G7DUA2"/>
<dbReference type="eggNOG" id="KOG1437">
    <property type="taxonomic scope" value="Eukaryota"/>
</dbReference>
<comment type="caution">
    <text evidence="3">The sequence shown here is derived from an EMBL/GenBank/DDBJ whole genome shotgun (WGS) entry which is preliminary data.</text>
</comment>
<protein>
    <recommendedName>
        <fullName evidence="2">FAS1 domain-containing protein</fullName>
    </recommendedName>
</protein>
<name>G7DUA2_MIXOS</name>
<feature type="domain" description="FAS1" evidence="2">
    <location>
        <begin position="176"/>
        <end position="310"/>
    </location>
</feature>
<reference evidence="3 4" key="2">
    <citation type="journal article" date="2012" name="Open Biol.">
        <title>Characteristics of nucleosomes and linker DNA regions on the genome of the basidiomycete Mixia osmundae revealed by mono- and dinucleosome mapping.</title>
        <authorList>
            <person name="Nishida H."/>
            <person name="Kondo S."/>
            <person name="Matsumoto T."/>
            <person name="Suzuki Y."/>
            <person name="Yoshikawa H."/>
            <person name="Taylor T.D."/>
            <person name="Sugiyama J."/>
        </authorList>
    </citation>
    <scope>NUCLEOTIDE SEQUENCE [LARGE SCALE GENOMIC DNA]</scope>
    <source>
        <strain evidence="4">CBS 9802 / IAM 14324 / JCM 22182 / KY 12970</strain>
    </source>
</reference>
<dbReference type="EMBL" id="BABT02000028">
    <property type="protein sequence ID" value="GAA94162.1"/>
    <property type="molecule type" value="Genomic_DNA"/>
</dbReference>
<keyword evidence="4" id="KW-1185">Reference proteome</keyword>
<feature type="chain" id="PRO_5009955495" description="FAS1 domain-containing protein" evidence="1">
    <location>
        <begin position="18"/>
        <end position="357"/>
    </location>
</feature>
<dbReference type="InterPro" id="IPR000782">
    <property type="entry name" value="FAS1_domain"/>
</dbReference>
<dbReference type="InterPro" id="IPR050904">
    <property type="entry name" value="Adhesion/Biosynth-related"/>
</dbReference>
<evidence type="ECO:0000259" key="2">
    <source>
        <dbReference type="PROSITE" id="PS50213"/>
    </source>
</evidence>